<dbReference type="Pfam" id="PF15024">
    <property type="entry name" value="Glyco_transf_18"/>
    <property type="match status" value="1"/>
</dbReference>
<organism evidence="2 3">
    <name type="scientific">Dacryopinax primogenitus (strain DJM 731)</name>
    <name type="common">Brown rot fungus</name>
    <dbReference type="NCBI Taxonomy" id="1858805"/>
    <lineage>
        <taxon>Eukaryota</taxon>
        <taxon>Fungi</taxon>
        <taxon>Dikarya</taxon>
        <taxon>Basidiomycota</taxon>
        <taxon>Agaricomycotina</taxon>
        <taxon>Dacrymycetes</taxon>
        <taxon>Dacrymycetales</taxon>
        <taxon>Dacrymycetaceae</taxon>
        <taxon>Dacryopinax</taxon>
    </lineage>
</organism>
<dbReference type="Proteomes" id="UP000030653">
    <property type="component" value="Unassembled WGS sequence"/>
</dbReference>
<dbReference type="GO" id="GO:0030144">
    <property type="term" value="F:alpha-1,6-mannosylglycoprotein 6-beta-N-acetylglucosaminyltransferase activity"/>
    <property type="evidence" value="ECO:0007669"/>
    <property type="project" value="InterPro"/>
</dbReference>
<dbReference type="STRING" id="1858805.M5FV64"/>
<feature type="domain" description="Glycosyltransferase family 18 catalytic" evidence="1">
    <location>
        <begin position="687"/>
        <end position="821"/>
    </location>
</feature>
<dbReference type="EMBL" id="JH795869">
    <property type="protein sequence ID" value="EJT99494.1"/>
    <property type="molecule type" value="Genomic_DNA"/>
</dbReference>
<name>M5FV64_DACPD</name>
<evidence type="ECO:0000313" key="2">
    <source>
        <dbReference type="EMBL" id="EJT99494.1"/>
    </source>
</evidence>
<protein>
    <recommendedName>
        <fullName evidence="1">Glycosyltransferase family 18 catalytic domain-containing protein</fullName>
    </recommendedName>
</protein>
<proteinExistence type="predicted"/>
<evidence type="ECO:0000259" key="1">
    <source>
        <dbReference type="Pfam" id="PF15024"/>
    </source>
</evidence>
<dbReference type="GeneID" id="63685505"/>
<dbReference type="OrthoDB" id="2113294at2759"/>
<dbReference type="UniPathway" id="UPA00378"/>
<reference evidence="2 3" key="1">
    <citation type="journal article" date="2012" name="Science">
        <title>The Paleozoic origin of enzymatic lignin decomposition reconstructed from 31 fungal genomes.</title>
        <authorList>
            <person name="Floudas D."/>
            <person name="Binder M."/>
            <person name="Riley R."/>
            <person name="Barry K."/>
            <person name="Blanchette R.A."/>
            <person name="Henrissat B."/>
            <person name="Martinez A.T."/>
            <person name="Otillar R."/>
            <person name="Spatafora J.W."/>
            <person name="Yadav J.S."/>
            <person name="Aerts A."/>
            <person name="Benoit I."/>
            <person name="Boyd A."/>
            <person name="Carlson A."/>
            <person name="Copeland A."/>
            <person name="Coutinho P.M."/>
            <person name="de Vries R.P."/>
            <person name="Ferreira P."/>
            <person name="Findley K."/>
            <person name="Foster B."/>
            <person name="Gaskell J."/>
            <person name="Glotzer D."/>
            <person name="Gorecki P."/>
            <person name="Heitman J."/>
            <person name="Hesse C."/>
            <person name="Hori C."/>
            <person name="Igarashi K."/>
            <person name="Jurgens J.A."/>
            <person name="Kallen N."/>
            <person name="Kersten P."/>
            <person name="Kohler A."/>
            <person name="Kuees U."/>
            <person name="Kumar T.K.A."/>
            <person name="Kuo A."/>
            <person name="LaButti K."/>
            <person name="Larrondo L.F."/>
            <person name="Lindquist E."/>
            <person name="Ling A."/>
            <person name="Lombard V."/>
            <person name="Lucas S."/>
            <person name="Lundell T."/>
            <person name="Martin R."/>
            <person name="McLaughlin D.J."/>
            <person name="Morgenstern I."/>
            <person name="Morin E."/>
            <person name="Murat C."/>
            <person name="Nagy L.G."/>
            <person name="Nolan M."/>
            <person name="Ohm R.A."/>
            <person name="Patyshakuliyeva A."/>
            <person name="Rokas A."/>
            <person name="Ruiz-Duenas F.J."/>
            <person name="Sabat G."/>
            <person name="Salamov A."/>
            <person name="Samejima M."/>
            <person name="Schmutz J."/>
            <person name="Slot J.C."/>
            <person name="St John F."/>
            <person name="Stenlid J."/>
            <person name="Sun H."/>
            <person name="Sun S."/>
            <person name="Syed K."/>
            <person name="Tsang A."/>
            <person name="Wiebenga A."/>
            <person name="Young D."/>
            <person name="Pisabarro A."/>
            <person name="Eastwood D.C."/>
            <person name="Martin F."/>
            <person name="Cullen D."/>
            <person name="Grigoriev I.V."/>
            <person name="Hibbett D.S."/>
        </authorList>
    </citation>
    <scope>NUCLEOTIDE SEQUENCE [LARGE SCALE GENOMIC DNA]</scope>
    <source>
        <strain evidence="2 3">DJM-731 SS1</strain>
    </source>
</reference>
<dbReference type="InterPro" id="IPR026116">
    <property type="entry name" value="GT18_cat"/>
</dbReference>
<dbReference type="HOGENOM" id="CLU_337070_0_0_1"/>
<dbReference type="RefSeq" id="XP_040626392.1">
    <property type="nucleotide sequence ID" value="XM_040770443.1"/>
</dbReference>
<sequence>MLPLPRLRSLLLILLLALLILIPTLLYLEWPPLLSLSPHLRALSQPIEFPWRTKQQEYDYPDPDREPGEDDACPFDPFLAPGMLYFGTSANETRWVPFPLSESAYTPGSLGLLEDLDQEQQLTEREMQELGTAERLMLGMAEGGGEWARGKGVLFVGSSHDRNNVQNFCDAVGGVHTSWGMHTGGFCKLARLEFTIVYWFMYGIPDSESYDWHAPNEPRPITPARRVKEVFLPQMEQVGLRGWTPDLVVVSSLFWDTDHLFDKYFTHMGIKRPWEQGLTWQEVRPSVPSLRSLLPPSCSSANPLPQVRWHQTSSSSLLSLLRSTYPPLTPLMYRSRHIRASNDKGQMLRVQQLDMAWRAVARRAGVRVFDWGGRLEGYTPYYDGNQHFPNGPATWLFGEPGQRSATGHNLHMLALLQRVLLLAGGSTLLLLSIFFRPLTLSTSLPLPPPRHRPDSAHFESLFPPLPGSAAEERTRAENARTVRALVGCLARGDCGENQSSVVILASPQFGPEIEAHNNPDGAWALSVQDALDQLGYTYLWFPSLSSALPTYVLFPDLVRLVLASPPDVSHCFASQDCIKSPSNPLGPPIWKLFAFSPQGSTDTPLGAEWSLSPEEYGTGARVLGYSIEDSCRKVPYVPPSAREAHVYILGDRLSYWYHRDFAWEDGVLWGLRDAFFLEVSLVGGLVNDTRWETYWPPYMNNYGLMAKEDYYSLLSHSQVLVGSGIPANSPAAYEALCFGVPFINPILRWDEKRPFHRESWVTQHDALKHLEPPFVYHVRKMDGEGLIKAVRAARGSPIGRYIPANMHQSALRQRVSDLVETDWRSKAQEVLSRRVAAFESPLFEL</sequence>
<gene>
    <name evidence="2" type="ORF">DACRYDRAFT_117734</name>
</gene>
<accession>M5FV64</accession>
<evidence type="ECO:0000313" key="3">
    <source>
        <dbReference type="Proteomes" id="UP000030653"/>
    </source>
</evidence>
<dbReference type="AlphaFoldDB" id="M5FV64"/>
<keyword evidence="3" id="KW-1185">Reference proteome</keyword>